<organism evidence="1 2">
    <name type="scientific">Acinetobacter rudis</name>
    <dbReference type="NCBI Taxonomy" id="632955"/>
    <lineage>
        <taxon>Bacteria</taxon>
        <taxon>Pseudomonadati</taxon>
        <taxon>Pseudomonadota</taxon>
        <taxon>Gammaproteobacteria</taxon>
        <taxon>Moraxellales</taxon>
        <taxon>Moraxellaceae</taxon>
        <taxon>Acinetobacter</taxon>
    </lineage>
</organism>
<proteinExistence type="predicted"/>
<dbReference type="RefSeq" id="WP_308981617.1">
    <property type="nucleotide sequence ID" value="NZ_JAVIDL010000019.1"/>
</dbReference>
<reference evidence="1" key="1">
    <citation type="submission" date="2023-08" db="EMBL/GenBank/DDBJ databases">
        <title>Emergence of clinically-relevant ST2 carbapenem-resistant Acinetobacter baumannii strains in hospital sewages in Zhejiang, East of China.</title>
        <authorList>
            <person name="Kaichao C."/>
            <person name="Zhang R."/>
        </authorList>
    </citation>
    <scope>NUCLEOTIDE SEQUENCE</scope>
    <source>
        <strain evidence="1">M-RB-37</strain>
    </source>
</reference>
<name>A0AAW8JAE1_9GAMM</name>
<comment type="caution">
    <text evidence="1">The sequence shown here is derived from an EMBL/GenBank/DDBJ whole genome shotgun (WGS) entry which is preliminary data.</text>
</comment>
<gene>
    <name evidence="1" type="ORF">RFH47_10545</name>
</gene>
<evidence type="ECO:0000313" key="1">
    <source>
        <dbReference type="EMBL" id="MDQ8936164.1"/>
    </source>
</evidence>
<dbReference type="EMBL" id="JAVIDL010000019">
    <property type="protein sequence ID" value="MDQ8936164.1"/>
    <property type="molecule type" value="Genomic_DNA"/>
</dbReference>
<sequence>MAFDLVQYFAEQIKTQQPQLLNHFNEEQRENFLNEMSNLSLARIICLWREQPSKMYQEIHALNSLYIQELARHLTTSKHNESELSRHDFEQCATDIFNLQFIELKQLDDIGQYGENGMNELLVGQIEHLSGHAKDWVWSLSELTELIGSQPAEEEEDLSLEESMKEFNQMVHAQQTHSDIETVEQVVEPELKPTWAKIAEPLVALVVLWILYDALIKYVFI</sequence>
<dbReference type="AlphaFoldDB" id="A0AAW8JAE1"/>
<protein>
    <submittedName>
        <fullName evidence="1">Uncharacterized protein</fullName>
    </submittedName>
</protein>
<evidence type="ECO:0000313" key="2">
    <source>
        <dbReference type="Proteomes" id="UP001243844"/>
    </source>
</evidence>
<dbReference type="Proteomes" id="UP001243844">
    <property type="component" value="Unassembled WGS sequence"/>
</dbReference>
<accession>A0AAW8JAE1</accession>